<feature type="region of interest" description="Disordered" evidence="1">
    <location>
        <begin position="78"/>
        <end position="100"/>
    </location>
</feature>
<protein>
    <recommendedName>
        <fullName evidence="4">DDE superfamily endonuclease</fullName>
    </recommendedName>
</protein>
<evidence type="ECO:0008006" key="4">
    <source>
        <dbReference type="Google" id="ProtNLM"/>
    </source>
</evidence>
<dbReference type="RefSeq" id="WP_075030704.1">
    <property type="nucleotide sequence ID" value="NZ_FONR01000014.1"/>
</dbReference>
<dbReference type="AlphaFoldDB" id="A0A1I2N0S8"/>
<organism evidence="2 3">
    <name type="scientific">Streptomyces mirabilis</name>
    <dbReference type="NCBI Taxonomy" id="68239"/>
    <lineage>
        <taxon>Bacteria</taxon>
        <taxon>Bacillati</taxon>
        <taxon>Actinomycetota</taxon>
        <taxon>Actinomycetes</taxon>
        <taxon>Kitasatosporales</taxon>
        <taxon>Streptomycetaceae</taxon>
        <taxon>Streptomyces</taxon>
    </lineage>
</organism>
<reference evidence="2 3" key="1">
    <citation type="submission" date="2016-10" db="EMBL/GenBank/DDBJ databases">
        <authorList>
            <person name="de Groot N.N."/>
        </authorList>
    </citation>
    <scope>NUCLEOTIDE SEQUENCE [LARGE SCALE GENOMIC DNA]</scope>
    <source>
        <strain evidence="2 3">OK461</strain>
    </source>
</reference>
<dbReference type="OrthoDB" id="2375382at2"/>
<dbReference type="Proteomes" id="UP000181942">
    <property type="component" value="Unassembled WGS sequence"/>
</dbReference>
<accession>A0A1I2N0S8</accession>
<evidence type="ECO:0000256" key="1">
    <source>
        <dbReference type="SAM" id="MobiDB-lite"/>
    </source>
</evidence>
<evidence type="ECO:0000313" key="3">
    <source>
        <dbReference type="Proteomes" id="UP000181942"/>
    </source>
</evidence>
<proteinExistence type="predicted"/>
<name>A0A1I2N0S8_9ACTN</name>
<gene>
    <name evidence="2" type="ORF">SAMN02787118_1142</name>
</gene>
<feature type="compositionally biased region" description="Low complexity" evidence="1">
    <location>
        <begin position="79"/>
        <end position="100"/>
    </location>
</feature>
<sequence>MLCGHVKKIRHRSKSLKFCRYLLTLDPATVRPTIVCANCSQYLTIKRCRQVADWAAAHNVEIACTPTNSSWLNDIEARSPPCATSPSTVPTTAATKSEAA</sequence>
<evidence type="ECO:0000313" key="2">
    <source>
        <dbReference type="EMBL" id="SFF94981.1"/>
    </source>
</evidence>
<dbReference type="EMBL" id="FONR01000014">
    <property type="protein sequence ID" value="SFF94981.1"/>
    <property type="molecule type" value="Genomic_DNA"/>
</dbReference>